<evidence type="ECO:0000313" key="11">
    <source>
        <dbReference type="Proteomes" id="UP000289200"/>
    </source>
</evidence>
<gene>
    <name evidence="10" type="primary">livH_10</name>
    <name evidence="10" type="ORF">RHODGE_RHODGE_03654</name>
</gene>
<organism evidence="10 11">
    <name type="scientific">Rhodoplanes serenus</name>
    <dbReference type="NCBI Taxonomy" id="200615"/>
    <lineage>
        <taxon>Bacteria</taxon>
        <taxon>Pseudomonadati</taxon>
        <taxon>Pseudomonadota</taxon>
        <taxon>Alphaproteobacteria</taxon>
        <taxon>Hyphomicrobiales</taxon>
        <taxon>Nitrobacteraceae</taxon>
        <taxon>Rhodoplanes</taxon>
    </lineage>
</organism>
<dbReference type="GO" id="GO:0006865">
    <property type="term" value="P:amino acid transport"/>
    <property type="evidence" value="ECO:0007669"/>
    <property type="project" value="UniProtKB-KW"/>
</dbReference>
<dbReference type="InterPro" id="IPR052157">
    <property type="entry name" value="BCAA_transport_permease"/>
</dbReference>
<feature type="transmembrane region" description="Helical" evidence="9">
    <location>
        <begin position="274"/>
        <end position="297"/>
    </location>
</feature>
<dbReference type="GO" id="GO:0022857">
    <property type="term" value="F:transmembrane transporter activity"/>
    <property type="evidence" value="ECO:0007669"/>
    <property type="project" value="InterPro"/>
</dbReference>
<dbReference type="PANTHER" id="PTHR11795">
    <property type="entry name" value="BRANCHED-CHAIN AMINO ACID TRANSPORT SYSTEM PERMEASE PROTEIN LIVH"/>
    <property type="match status" value="1"/>
</dbReference>
<keyword evidence="5" id="KW-0029">Amino-acid transport</keyword>
<dbReference type="EMBL" id="UWOC01000170">
    <property type="protein sequence ID" value="VCU09997.1"/>
    <property type="molecule type" value="Genomic_DNA"/>
</dbReference>
<feature type="transmembrane region" description="Helical" evidence="9">
    <location>
        <begin position="309"/>
        <end position="329"/>
    </location>
</feature>
<comment type="similarity">
    <text evidence="8">Belongs to the binding-protein-dependent transport system permease family. LivHM subfamily.</text>
</comment>
<reference evidence="11" key="1">
    <citation type="submission" date="2018-10" db="EMBL/GenBank/DDBJ databases">
        <authorList>
            <person name="Peiro R."/>
            <person name="Begona"/>
            <person name="Cbmso G."/>
            <person name="Lopez M."/>
            <person name="Gonzalez S."/>
            <person name="Sacristan E."/>
            <person name="Castillo E."/>
        </authorList>
    </citation>
    <scope>NUCLEOTIDE SEQUENCE [LARGE SCALE GENOMIC DNA]</scope>
</reference>
<evidence type="ECO:0000313" key="10">
    <source>
        <dbReference type="EMBL" id="VCU09997.1"/>
    </source>
</evidence>
<evidence type="ECO:0000256" key="8">
    <source>
        <dbReference type="ARBA" id="ARBA00037998"/>
    </source>
</evidence>
<evidence type="ECO:0000256" key="2">
    <source>
        <dbReference type="ARBA" id="ARBA00022448"/>
    </source>
</evidence>
<keyword evidence="3" id="KW-1003">Cell membrane</keyword>
<evidence type="ECO:0000256" key="4">
    <source>
        <dbReference type="ARBA" id="ARBA00022692"/>
    </source>
</evidence>
<dbReference type="PANTHER" id="PTHR11795:SF442">
    <property type="entry name" value="ABC TRANSPORTER ATP-BINDING PROTEIN"/>
    <property type="match status" value="1"/>
</dbReference>
<keyword evidence="2" id="KW-0813">Transport</keyword>
<evidence type="ECO:0000256" key="9">
    <source>
        <dbReference type="SAM" id="Phobius"/>
    </source>
</evidence>
<keyword evidence="4 9" id="KW-0812">Transmembrane</keyword>
<evidence type="ECO:0000256" key="6">
    <source>
        <dbReference type="ARBA" id="ARBA00022989"/>
    </source>
</evidence>
<comment type="caution">
    <text evidence="10">The sequence shown here is derived from an EMBL/GenBank/DDBJ whole genome shotgun (WGS) entry which is preliminary data.</text>
</comment>
<feature type="transmembrane region" description="Helical" evidence="9">
    <location>
        <begin position="102"/>
        <end position="131"/>
    </location>
</feature>
<feature type="transmembrane region" description="Helical" evidence="9">
    <location>
        <begin position="192"/>
        <end position="212"/>
    </location>
</feature>
<keyword evidence="7 9" id="KW-0472">Membrane</keyword>
<accession>A0A3S4B5X9</accession>
<dbReference type="CDD" id="cd06582">
    <property type="entry name" value="TM_PBP1_LivH_like"/>
    <property type="match status" value="1"/>
</dbReference>
<feature type="transmembrane region" description="Helical" evidence="9">
    <location>
        <begin position="143"/>
        <end position="164"/>
    </location>
</feature>
<dbReference type="Proteomes" id="UP000289200">
    <property type="component" value="Unassembled WGS sequence"/>
</dbReference>
<dbReference type="AlphaFoldDB" id="A0A3S4B5X9"/>
<name>A0A3S4B5X9_9BRAD</name>
<keyword evidence="6 9" id="KW-1133">Transmembrane helix</keyword>
<feature type="transmembrane region" description="Helical" evidence="9">
    <location>
        <begin position="241"/>
        <end position="262"/>
    </location>
</feature>
<proteinExistence type="inferred from homology"/>
<evidence type="ECO:0000256" key="1">
    <source>
        <dbReference type="ARBA" id="ARBA00004651"/>
    </source>
</evidence>
<dbReference type="GO" id="GO:0005886">
    <property type="term" value="C:plasma membrane"/>
    <property type="evidence" value="ECO:0007669"/>
    <property type="project" value="UniProtKB-SubCell"/>
</dbReference>
<protein>
    <submittedName>
        <fullName evidence="10">High-affinity branched-chain amino acid transport system permease protein LivH</fullName>
    </submittedName>
</protein>
<evidence type="ECO:0000256" key="5">
    <source>
        <dbReference type="ARBA" id="ARBA00022970"/>
    </source>
</evidence>
<comment type="subcellular location">
    <subcellularLocation>
        <location evidence="1">Cell membrane</location>
        <topology evidence="1">Multi-pass membrane protein</topology>
    </subcellularLocation>
</comment>
<dbReference type="Pfam" id="PF02653">
    <property type="entry name" value="BPD_transp_2"/>
    <property type="match status" value="1"/>
</dbReference>
<evidence type="ECO:0000256" key="3">
    <source>
        <dbReference type="ARBA" id="ARBA00022475"/>
    </source>
</evidence>
<evidence type="ECO:0000256" key="7">
    <source>
        <dbReference type="ARBA" id="ARBA00023136"/>
    </source>
</evidence>
<dbReference type="InterPro" id="IPR001851">
    <property type="entry name" value="ABC_transp_permease"/>
</dbReference>
<keyword evidence="11" id="KW-1185">Reference proteome</keyword>
<feature type="transmembrane region" description="Helical" evidence="9">
    <location>
        <begin position="66"/>
        <end position="90"/>
    </location>
</feature>
<sequence length="338" mass="35331">MLPGARRDRRPTDTPAGRWCTVTRPGGSASTAASTCAALLSIGPDGSFGMDASISYLIQILNGVQYGFLLFLVASGLTLVFGIMGVVNLAHGAFYMVGAYLAFWLSTVTGSFALAILIGVPISVLLGLVVERIGFTHLYHRDHLYQVLFTFGLILVIGELRAILWGNDVHGVAVPPLLSGSVVLTETQSYPIYRLFISVACLAAAVVLAAVIKTTRLGMMIRASATNREMVQVLGLNVDRLFMVVFGLGIGLAAFAGMIAAPVSSVHPGMGDEILIVSFVVVVIGGVGSIMGAFWGAMLIGLADTFGAVLLPGAGGAVVYALMALVLAWRPNGLFAGR</sequence>